<evidence type="ECO:0000256" key="4">
    <source>
        <dbReference type="PROSITE-ProRule" id="PRU00335"/>
    </source>
</evidence>
<accession>G0ABB9</accession>
<reference evidence="6 7" key="2">
    <citation type="journal article" date="2006" name="J. Microbiol. Methods">
        <title>Genomic flank-sequencing of plasposon insertion sites for rapid identification of functional genes.</title>
        <authorList>
            <person name="Leveau J.H."/>
            <person name="Gerards S."/>
            <person name="Fritsche K."/>
            <person name="Zondag G."/>
            <person name="van Veen J.A."/>
        </authorList>
    </citation>
    <scope>NUCLEOTIDE SEQUENCE [LARGE SCALE GENOMIC DNA]</scope>
    <source>
        <strain evidence="6 7">Ter331</strain>
    </source>
</reference>
<reference evidence="6 7" key="1">
    <citation type="journal article" date="2004" name="Environ. Microbiol.">
        <title>Phylogeny-function analysis of (meta)genomic libraries: screening for expression of ribosomal RNA genes by large-insert library fluorescent in situ hybridization (LIL-FISH).</title>
        <authorList>
            <person name="Leveau J.H."/>
            <person name="Gerards S."/>
            <person name="de Boer W."/>
            <person name="van Veen J.A."/>
        </authorList>
    </citation>
    <scope>NUCLEOTIDE SEQUENCE [LARGE SCALE GENOMIC DNA]</scope>
    <source>
        <strain evidence="6 7">Ter331</strain>
    </source>
</reference>
<dbReference type="Gene3D" id="1.10.357.10">
    <property type="entry name" value="Tetracycline Repressor, domain 2"/>
    <property type="match status" value="1"/>
</dbReference>
<reference evidence="6 7" key="5">
    <citation type="journal article" date="2011" name="ISME J.">
        <title>Dual transcriptional profiling of a bacterial/fungal confrontation: Collimonas fungivorans versus Aspergillus niger.</title>
        <authorList>
            <person name="Mela F."/>
            <person name="Fritsche K."/>
            <person name="de Boer W."/>
            <person name="van Veen J.A."/>
            <person name="de Graaff L.H."/>
            <person name="van den Berg M."/>
            <person name="Leveau J.H."/>
        </authorList>
    </citation>
    <scope>NUCLEOTIDE SEQUENCE [LARGE SCALE GENOMIC DNA]</scope>
    <source>
        <strain evidence="6 7">Ter331</strain>
    </source>
</reference>
<dbReference type="AlphaFoldDB" id="G0ABB9"/>
<reference evidence="6 7" key="3">
    <citation type="journal article" date="2008" name="FEMS Microbiol. Ecol.">
        <title>Identification and characterization of genes underlying chitinolysis in Collimonas fungivorans Ter331.</title>
        <authorList>
            <person name="Fritsche K."/>
            <person name="de Boer W."/>
            <person name="Gerards S."/>
            <person name="van den Berg M."/>
            <person name="van Veen J.A."/>
            <person name="Leveau J.H."/>
        </authorList>
    </citation>
    <scope>NUCLEOTIDE SEQUENCE [LARGE SCALE GENOMIC DNA]</scope>
    <source>
        <strain evidence="6 7">Ter331</strain>
    </source>
</reference>
<keyword evidence="2 4" id="KW-0238">DNA-binding</keyword>
<dbReference type="SUPFAM" id="SSF48498">
    <property type="entry name" value="Tetracyclin repressor-like, C-terminal domain"/>
    <property type="match status" value="1"/>
</dbReference>
<dbReference type="InterPro" id="IPR036271">
    <property type="entry name" value="Tet_transcr_reg_TetR-rel_C_sf"/>
</dbReference>
<dbReference type="GO" id="GO:0003677">
    <property type="term" value="F:DNA binding"/>
    <property type="evidence" value="ECO:0007669"/>
    <property type="project" value="UniProtKB-UniRule"/>
</dbReference>
<dbReference type="PROSITE" id="PS50977">
    <property type="entry name" value="HTH_TETR_2"/>
    <property type="match status" value="1"/>
</dbReference>
<dbReference type="KEGG" id="cfu:CFU_1493"/>
<evidence type="ECO:0000313" key="7">
    <source>
        <dbReference type="Proteomes" id="UP000008392"/>
    </source>
</evidence>
<evidence type="ECO:0000256" key="2">
    <source>
        <dbReference type="ARBA" id="ARBA00023125"/>
    </source>
</evidence>
<proteinExistence type="predicted"/>
<dbReference type="HOGENOM" id="CLU_069356_28_1_4"/>
<protein>
    <submittedName>
        <fullName evidence="6">Putative transcriptional regulatory protein</fullName>
    </submittedName>
</protein>
<organism evidence="6 7">
    <name type="scientific">Collimonas fungivorans (strain Ter331)</name>
    <dbReference type="NCBI Taxonomy" id="1005048"/>
    <lineage>
        <taxon>Bacteria</taxon>
        <taxon>Pseudomonadati</taxon>
        <taxon>Pseudomonadota</taxon>
        <taxon>Betaproteobacteria</taxon>
        <taxon>Burkholderiales</taxon>
        <taxon>Oxalobacteraceae</taxon>
        <taxon>Collimonas</taxon>
    </lineage>
</organism>
<keyword evidence="3" id="KW-0804">Transcription</keyword>
<evidence type="ECO:0000313" key="6">
    <source>
        <dbReference type="EMBL" id="AEK61325.1"/>
    </source>
</evidence>
<dbReference type="eggNOG" id="COG1309">
    <property type="taxonomic scope" value="Bacteria"/>
</dbReference>
<keyword evidence="7" id="KW-1185">Reference proteome</keyword>
<dbReference type="Proteomes" id="UP000008392">
    <property type="component" value="Chromosome"/>
</dbReference>
<dbReference type="InterPro" id="IPR054156">
    <property type="entry name" value="YxaF_TetR_C"/>
</dbReference>
<evidence type="ECO:0000256" key="1">
    <source>
        <dbReference type="ARBA" id="ARBA00023015"/>
    </source>
</evidence>
<evidence type="ECO:0000259" key="5">
    <source>
        <dbReference type="PROSITE" id="PS50977"/>
    </source>
</evidence>
<reference evidence="6 7" key="4">
    <citation type="journal article" date="2010" name="Environ. Microbiol.">
        <title>The bacterial genus Collimonas: mycophagy, weathering and other adaptive solutions to life in oligotrophic soil environments.</title>
        <authorList>
            <person name="Leveau J.H."/>
            <person name="Uroz S."/>
            <person name="de Boer W."/>
        </authorList>
    </citation>
    <scope>NUCLEOTIDE SEQUENCE [LARGE SCALE GENOMIC DNA]</scope>
    <source>
        <strain evidence="6 7">Ter331</strain>
    </source>
</reference>
<name>G0ABB9_COLFT</name>
<evidence type="ECO:0000256" key="3">
    <source>
        <dbReference type="ARBA" id="ARBA00023163"/>
    </source>
</evidence>
<feature type="domain" description="HTH tetR-type" evidence="5">
    <location>
        <begin position="21"/>
        <end position="81"/>
    </location>
</feature>
<dbReference type="EMBL" id="CP002745">
    <property type="protein sequence ID" value="AEK61325.1"/>
    <property type="molecule type" value="Genomic_DNA"/>
</dbReference>
<reference evidence="7" key="6">
    <citation type="submission" date="2011-05" db="EMBL/GenBank/DDBJ databases">
        <title>Complete sequence of Collimonas fungivorans Ter331.</title>
        <authorList>
            <person name="Leveau J.H."/>
        </authorList>
    </citation>
    <scope>NUCLEOTIDE SEQUENCE [LARGE SCALE GENOMIC DNA]</scope>
    <source>
        <strain evidence="7">Ter331</strain>
    </source>
</reference>
<sequence>MRFRLYLCMCAYIIQEFANMQDFRGQMILKAIQLLPTHGYAGITLMHVARACNAPRGSLYHYFPGGKDDLMAAVLEAAKEYSLGTFITSCSRAPELQAYIADMGKALSAALSKSGFELGCPVAAIAMSTEKTHVLNQRCKAIYADWRVALQARLQAYGLPSREAAVMGLNILNTFQGALLHARMAGSCEPIDQAALLLQRDIRQRSH</sequence>
<dbReference type="PANTHER" id="PTHR47506:SF3">
    <property type="entry name" value="HTH-TYPE TRANSCRIPTIONAL REGULATOR LMRA"/>
    <property type="match status" value="1"/>
</dbReference>
<dbReference type="STRING" id="1005048.CFU_1493"/>
<dbReference type="InterPro" id="IPR001647">
    <property type="entry name" value="HTH_TetR"/>
</dbReference>
<keyword evidence="1" id="KW-0805">Transcription regulation</keyword>
<gene>
    <name evidence="6" type="ordered locus">CFU_1493</name>
</gene>
<dbReference type="Pfam" id="PF00440">
    <property type="entry name" value="TetR_N"/>
    <property type="match status" value="1"/>
</dbReference>
<dbReference type="Pfam" id="PF21993">
    <property type="entry name" value="TetR_C_13_2"/>
    <property type="match status" value="1"/>
</dbReference>
<dbReference type="InterPro" id="IPR009057">
    <property type="entry name" value="Homeodomain-like_sf"/>
</dbReference>
<dbReference type="SUPFAM" id="SSF46689">
    <property type="entry name" value="Homeodomain-like"/>
    <property type="match status" value="1"/>
</dbReference>
<dbReference type="PANTHER" id="PTHR47506">
    <property type="entry name" value="TRANSCRIPTIONAL REGULATORY PROTEIN"/>
    <property type="match status" value="1"/>
</dbReference>
<feature type="DNA-binding region" description="H-T-H motif" evidence="4">
    <location>
        <begin position="44"/>
        <end position="63"/>
    </location>
</feature>